<keyword evidence="1" id="KW-0472">Membrane</keyword>
<gene>
    <name evidence="2" type="ORF">CSCA_2927</name>
</gene>
<reference evidence="2 3" key="1">
    <citation type="journal article" date="2015" name="J. Biotechnol.">
        <title>Complete genome sequence of a malodorant-producing acetogen, Clostridium scatologenes ATCC 25775(T).</title>
        <authorList>
            <person name="Zhu Z."/>
            <person name="Guo T."/>
            <person name="Zheng H."/>
            <person name="Song T."/>
            <person name="Ouyang P."/>
            <person name="Xie J."/>
        </authorList>
    </citation>
    <scope>NUCLEOTIDE SEQUENCE [LARGE SCALE GENOMIC DNA]</scope>
    <source>
        <strain evidence="2 3">ATCC 25775</strain>
    </source>
</reference>
<dbReference type="AlphaFoldDB" id="A0A0E3K1J5"/>
<dbReference type="KEGG" id="csq:CSCA_2927"/>
<accession>A0A0E3K1J5</accession>
<proteinExistence type="predicted"/>
<protein>
    <submittedName>
        <fullName evidence="2">Uncharacterized protein</fullName>
    </submittedName>
</protein>
<keyword evidence="1" id="KW-1133">Transmembrane helix</keyword>
<keyword evidence="3" id="KW-1185">Reference proteome</keyword>
<feature type="transmembrane region" description="Helical" evidence="1">
    <location>
        <begin position="36"/>
        <end position="58"/>
    </location>
</feature>
<name>A0A0E3K1J5_CLOSL</name>
<dbReference type="Proteomes" id="UP000033115">
    <property type="component" value="Chromosome"/>
</dbReference>
<keyword evidence="1" id="KW-0812">Transmembrane</keyword>
<evidence type="ECO:0000313" key="2">
    <source>
        <dbReference type="EMBL" id="AKA70052.1"/>
    </source>
</evidence>
<dbReference type="HOGENOM" id="CLU_2952279_0_0_9"/>
<evidence type="ECO:0000313" key="3">
    <source>
        <dbReference type="Proteomes" id="UP000033115"/>
    </source>
</evidence>
<dbReference type="EMBL" id="CP009933">
    <property type="protein sequence ID" value="AKA70052.1"/>
    <property type="molecule type" value="Genomic_DNA"/>
</dbReference>
<evidence type="ECO:0000256" key="1">
    <source>
        <dbReference type="SAM" id="Phobius"/>
    </source>
</evidence>
<dbReference type="RefSeq" id="WP_029161372.1">
    <property type="nucleotide sequence ID" value="NZ_CP009933.1"/>
</dbReference>
<sequence>MMNSNFENLSKNNERVNSKESIKMLDYSIIKESKKLVEFVFTCAILPMITELIVFIIII</sequence>
<organism evidence="2 3">
    <name type="scientific">Clostridium scatologenes</name>
    <dbReference type="NCBI Taxonomy" id="1548"/>
    <lineage>
        <taxon>Bacteria</taxon>
        <taxon>Bacillati</taxon>
        <taxon>Bacillota</taxon>
        <taxon>Clostridia</taxon>
        <taxon>Eubacteriales</taxon>
        <taxon>Clostridiaceae</taxon>
        <taxon>Clostridium</taxon>
    </lineage>
</organism>